<keyword evidence="5" id="KW-1185">Reference proteome</keyword>
<dbReference type="InterPro" id="IPR029204">
    <property type="entry name" value="CNRIP1"/>
</dbReference>
<reference evidence="6" key="1">
    <citation type="submission" date="2025-08" db="UniProtKB">
        <authorList>
            <consortium name="RefSeq"/>
        </authorList>
    </citation>
    <scope>IDENTIFICATION</scope>
    <source>
        <tissue evidence="6">Whole sample</tissue>
    </source>
</reference>
<comment type="similarity">
    <text evidence="2">Belongs to the CNRIP family.</text>
</comment>
<dbReference type="GO" id="GO:0005886">
    <property type="term" value="C:plasma membrane"/>
    <property type="evidence" value="ECO:0007669"/>
    <property type="project" value="TreeGrafter"/>
</dbReference>
<dbReference type="Proteomes" id="UP000694844">
    <property type="component" value="Chromosome 4"/>
</dbReference>
<dbReference type="PANTHER" id="PTHR31952">
    <property type="entry name" value="CB1 CANNABINOID RECEPTOR-INTERACTING PROTEIN 1"/>
    <property type="match status" value="1"/>
</dbReference>
<protein>
    <recommendedName>
        <fullName evidence="3">CB1 cannabinoid receptor-interacting protein 1</fullName>
    </recommendedName>
</protein>
<proteinExistence type="inferred from homology"/>
<evidence type="ECO:0000256" key="1">
    <source>
        <dbReference type="ARBA" id="ARBA00003884"/>
    </source>
</evidence>
<dbReference type="OrthoDB" id="5920443at2759"/>
<comment type="function">
    <text evidence="1">Suppresses cannabinoid receptor CNR1-mediated tonic inhibition of voltage-gated calcium channels.</text>
</comment>
<dbReference type="PANTHER" id="PTHR31952:SF1">
    <property type="entry name" value="CB1 CANNABINOID RECEPTOR-INTERACTING PROTEIN 1"/>
    <property type="match status" value="1"/>
</dbReference>
<dbReference type="RefSeq" id="XP_022328851.1">
    <property type="nucleotide sequence ID" value="XM_022473143.1"/>
</dbReference>
<evidence type="ECO:0000256" key="2">
    <source>
        <dbReference type="ARBA" id="ARBA00007288"/>
    </source>
</evidence>
<comment type="subunit">
    <text evidence="4">Interacts with the cannabinoid receptor CNR1 (via C-terminus). Does not interact with cannabinoid receptor CNR2.</text>
</comment>
<organism evidence="5 6">
    <name type="scientific">Crassostrea virginica</name>
    <name type="common">Eastern oyster</name>
    <dbReference type="NCBI Taxonomy" id="6565"/>
    <lineage>
        <taxon>Eukaryota</taxon>
        <taxon>Metazoa</taxon>
        <taxon>Spiralia</taxon>
        <taxon>Lophotrochozoa</taxon>
        <taxon>Mollusca</taxon>
        <taxon>Bivalvia</taxon>
        <taxon>Autobranchia</taxon>
        <taxon>Pteriomorphia</taxon>
        <taxon>Ostreida</taxon>
        <taxon>Ostreoidea</taxon>
        <taxon>Ostreidae</taxon>
        <taxon>Crassostrea</taxon>
    </lineage>
</organism>
<sequence>MASQFKILLSIAQKEGGGGVYYKHDGERFDHPHTIKLNKDTDYSMTVQSPLILRDLLIQGEKYDTKEVKPEKGKQSEDILRFCASFNTTGFTVEKKSNRKRITVVLMFDGGVTFTTALQCKFYSHAEIEHSRWGTRLAWIEYACQTTEGQTGVHIVKEVFH</sequence>
<dbReference type="GeneID" id="111127856"/>
<evidence type="ECO:0000256" key="3">
    <source>
        <dbReference type="ARBA" id="ARBA00015651"/>
    </source>
</evidence>
<dbReference type="KEGG" id="cvn:111127856"/>
<dbReference type="GO" id="GO:0031718">
    <property type="term" value="F:type 1 cannabinoid receptor binding"/>
    <property type="evidence" value="ECO:0007669"/>
    <property type="project" value="TreeGrafter"/>
</dbReference>
<name>A0A8B8DPD2_CRAVI</name>
<dbReference type="AlphaFoldDB" id="A0A8B8DPD2"/>
<accession>A0A8B8DPD2</accession>
<gene>
    <name evidence="6" type="primary">LOC111127856</name>
</gene>
<evidence type="ECO:0000313" key="5">
    <source>
        <dbReference type="Proteomes" id="UP000694844"/>
    </source>
</evidence>
<dbReference type="Pfam" id="PF15043">
    <property type="entry name" value="CNRIP1"/>
    <property type="match status" value="1"/>
</dbReference>
<evidence type="ECO:0000256" key="4">
    <source>
        <dbReference type="ARBA" id="ARBA00026030"/>
    </source>
</evidence>
<evidence type="ECO:0000313" key="6">
    <source>
        <dbReference type="RefSeq" id="XP_022328851.1"/>
    </source>
</evidence>